<protein>
    <submittedName>
        <fullName evidence="12">Uncharacterized protein</fullName>
    </submittedName>
</protein>
<dbReference type="PANTHER" id="PTHR16062">
    <property type="entry name" value="SWI/SNF-RELATED"/>
    <property type="match status" value="1"/>
</dbReference>
<evidence type="ECO:0000256" key="6">
    <source>
        <dbReference type="ARBA" id="ARBA00023163"/>
    </source>
</evidence>
<keyword evidence="13" id="KW-1185">Reference proteome</keyword>
<dbReference type="EMBL" id="JADGJQ010000023">
    <property type="protein sequence ID" value="KAJ3178997.1"/>
    <property type="molecule type" value="Genomic_DNA"/>
</dbReference>
<keyword evidence="7" id="KW-0539">Nucleus</keyword>
<dbReference type="SMART" id="SM00439">
    <property type="entry name" value="BAH"/>
    <property type="match status" value="1"/>
</dbReference>
<keyword evidence="2" id="KW-0677">Repeat</keyword>
<feature type="region of interest" description="Disordered" evidence="9">
    <location>
        <begin position="1"/>
        <end position="29"/>
    </location>
</feature>
<dbReference type="Pfam" id="PF01426">
    <property type="entry name" value="BAH"/>
    <property type="match status" value="1"/>
</dbReference>
<dbReference type="InterPro" id="IPR001487">
    <property type="entry name" value="Bromodomain"/>
</dbReference>
<evidence type="ECO:0000256" key="9">
    <source>
        <dbReference type="SAM" id="MobiDB-lite"/>
    </source>
</evidence>
<organism evidence="12 13">
    <name type="scientific">Geranomyces variabilis</name>
    <dbReference type="NCBI Taxonomy" id="109894"/>
    <lineage>
        <taxon>Eukaryota</taxon>
        <taxon>Fungi</taxon>
        <taxon>Fungi incertae sedis</taxon>
        <taxon>Chytridiomycota</taxon>
        <taxon>Chytridiomycota incertae sedis</taxon>
        <taxon>Chytridiomycetes</taxon>
        <taxon>Spizellomycetales</taxon>
        <taxon>Powellomycetaceae</taxon>
        <taxon>Geranomyces</taxon>
    </lineage>
</organism>
<accession>A0AAD5XRK1</accession>
<keyword evidence="5 8" id="KW-0103">Bromodomain</keyword>
<proteinExistence type="predicted"/>
<dbReference type="Gene3D" id="2.30.30.490">
    <property type="match status" value="1"/>
</dbReference>
<dbReference type="GO" id="GO:0003682">
    <property type="term" value="F:chromatin binding"/>
    <property type="evidence" value="ECO:0007669"/>
    <property type="project" value="InterPro"/>
</dbReference>
<evidence type="ECO:0000256" key="5">
    <source>
        <dbReference type="ARBA" id="ARBA00023117"/>
    </source>
</evidence>
<gene>
    <name evidence="12" type="ORF">HDU87_003267</name>
</gene>
<dbReference type="GO" id="GO:0006368">
    <property type="term" value="P:transcription elongation by RNA polymerase II"/>
    <property type="evidence" value="ECO:0007669"/>
    <property type="project" value="TreeGrafter"/>
</dbReference>
<comment type="caution">
    <text evidence="12">The sequence shown here is derived from an EMBL/GenBank/DDBJ whole genome shotgun (WGS) entry which is preliminary data.</text>
</comment>
<dbReference type="SUPFAM" id="SSF47370">
    <property type="entry name" value="Bromodomain"/>
    <property type="match status" value="2"/>
</dbReference>
<feature type="domain" description="Bromo" evidence="10">
    <location>
        <begin position="216"/>
        <end position="286"/>
    </location>
</feature>
<name>A0AAD5XRK1_9FUNG</name>
<reference evidence="12" key="1">
    <citation type="submission" date="2020-05" db="EMBL/GenBank/DDBJ databases">
        <title>Phylogenomic resolution of chytrid fungi.</title>
        <authorList>
            <person name="Stajich J.E."/>
            <person name="Amses K."/>
            <person name="Simmons R."/>
            <person name="Seto K."/>
            <person name="Myers J."/>
            <person name="Bonds A."/>
            <person name="Quandt C.A."/>
            <person name="Barry K."/>
            <person name="Liu P."/>
            <person name="Grigoriev I."/>
            <person name="Longcore J.E."/>
            <person name="James T.Y."/>
        </authorList>
    </citation>
    <scope>NUCLEOTIDE SEQUENCE</scope>
    <source>
        <strain evidence="12">JEL0379</strain>
    </source>
</reference>
<dbReference type="PROSITE" id="PS50014">
    <property type="entry name" value="BROMODOMAIN_2"/>
    <property type="match status" value="2"/>
</dbReference>
<evidence type="ECO:0000256" key="3">
    <source>
        <dbReference type="ARBA" id="ARBA00022853"/>
    </source>
</evidence>
<dbReference type="GO" id="GO:0016586">
    <property type="term" value="C:RSC-type complex"/>
    <property type="evidence" value="ECO:0007669"/>
    <property type="project" value="InterPro"/>
</dbReference>
<evidence type="ECO:0000313" key="13">
    <source>
        <dbReference type="Proteomes" id="UP001212152"/>
    </source>
</evidence>
<evidence type="ECO:0000259" key="10">
    <source>
        <dbReference type="PROSITE" id="PS50014"/>
    </source>
</evidence>
<keyword evidence="6" id="KW-0804">Transcription</keyword>
<evidence type="ECO:0000256" key="1">
    <source>
        <dbReference type="ARBA" id="ARBA00004123"/>
    </source>
</evidence>
<evidence type="ECO:0000259" key="11">
    <source>
        <dbReference type="PROSITE" id="PS51038"/>
    </source>
</evidence>
<dbReference type="PANTHER" id="PTHR16062:SF19">
    <property type="entry name" value="PROTEIN POLYBROMO-1"/>
    <property type="match status" value="1"/>
</dbReference>
<feature type="compositionally biased region" description="Pro residues" evidence="9">
    <location>
        <begin position="751"/>
        <end position="765"/>
    </location>
</feature>
<dbReference type="InterPro" id="IPR043151">
    <property type="entry name" value="BAH_sf"/>
</dbReference>
<dbReference type="CDD" id="cd04717">
    <property type="entry name" value="BAH_polybromo"/>
    <property type="match status" value="1"/>
</dbReference>
<evidence type="ECO:0000256" key="4">
    <source>
        <dbReference type="ARBA" id="ARBA00023015"/>
    </source>
</evidence>
<keyword evidence="4" id="KW-0805">Transcription regulation</keyword>
<dbReference type="SMART" id="SM00297">
    <property type="entry name" value="BROMO"/>
    <property type="match status" value="2"/>
</dbReference>
<dbReference type="PRINTS" id="PR00503">
    <property type="entry name" value="BROMODOMAIN"/>
</dbReference>
<dbReference type="InterPro" id="IPR037382">
    <property type="entry name" value="Rsc/polybromo"/>
</dbReference>
<sequence length="822" mass="88423">MSSEGGGSVGNPVQDKPPAKRRGRPPNSAKETAIIQLAVNEPATPRAMKSLLAAVRAARDRGGRHYAALFETLPHKAEYPDYYALIKKPIALVHIQQKAEKGQYESLGDLIADFELLVENAKAYNRRGSTVYKDALAMHTAFSTEIARQRNIPPPVSQTPRPRHVNNATNNTPEQEQMHKILTALLEREDEEYGPRIEKDDAARFTAVLTSELSCSGRLLSEMFTELPDKEEYPDYYDEIKAPITLEIISQKLSSGAYHALEEFESDFSLMIANALEYNQEGSEVYDDALALQKVFNELVKSEPQASATGEAMVPQDTLLHKGEMFEPGDFVYIFNPNDPHKPTVAQITLIWSNAKRTGIKTCWFLRPEQTVYRANTKFYQNEVFKTNHHETYQADEIVGRCHVLHIKDYSRGRPKNALAKDVFVCESRYNEQAKQYAKIRNWATCMPASARPGKAVPELELFPTPLTPAKIYPAFAASAAAAVVQPAAVVLPGKVFPGGAAVESKIASSYITPLASGAASERLFPVVAGPSAATTPAFSAHSAHSSGYLPATVPVLAPPFGTPAAAAIATPVSKPAYTAYKAPSSIVSSGAYSNTGPGYIPLPLATAESFEATEERRVKWFAAPPLDVVDEWTAVHSLEYLYTRAVEKRKANEFDDPYADYAAAATTPATSALASNAGSGKRLKKMQIEMQKANAAAAVAAAAAAASTSPITTTAAAAAVGGTPPSADPPQAMALHKEQQHAPASGAVEPPNPALRPSFVPSPAPQSSAQAGFDGHAAIGDNNAHHQDQNQPQHNNPQEVAVVDQDPVFARAAVADALAGK</sequence>
<dbReference type="AlphaFoldDB" id="A0AAD5XRK1"/>
<evidence type="ECO:0000256" key="8">
    <source>
        <dbReference type="PROSITE-ProRule" id="PRU00035"/>
    </source>
</evidence>
<dbReference type="InterPro" id="IPR001025">
    <property type="entry name" value="BAH_dom"/>
</dbReference>
<dbReference type="PROSITE" id="PS00633">
    <property type="entry name" value="BROMODOMAIN_1"/>
    <property type="match status" value="1"/>
</dbReference>
<dbReference type="InterPro" id="IPR036427">
    <property type="entry name" value="Bromodomain-like_sf"/>
</dbReference>
<feature type="domain" description="BAH" evidence="11">
    <location>
        <begin position="324"/>
        <end position="441"/>
    </location>
</feature>
<keyword evidence="3" id="KW-0156">Chromatin regulator</keyword>
<dbReference type="InterPro" id="IPR018359">
    <property type="entry name" value="Bromodomain_CS"/>
</dbReference>
<feature type="domain" description="Bromo" evidence="10">
    <location>
        <begin position="62"/>
        <end position="132"/>
    </location>
</feature>
<evidence type="ECO:0000313" key="12">
    <source>
        <dbReference type="EMBL" id="KAJ3178997.1"/>
    </source>
</evidence>
<dbReference type="Gene3D" id="1.20.920.10">
    <property type="entry name" value="Bromodomain-like"/>
    <property type="match status" value="2"/>
</dbReference>
<feature type="compositionally biased region" description="Low complexity" evidence="9">
    <location>
        <begin position="790"/>
        <end position="799"/>
    </location>
</feature>
<dbReference type="Pfam" id="PF00439">
    <property type="entry name" value="Bromodomain"/>
    <property type="match status" value="2"/>
</dbReference>
<feature type="region of interest" description="Disordered" evidence="9">
    <location>
        <begin position="151"/>
        <end position="174"/>
    </location>
</feature>
<dbReference type="PROSITE" id="PS51038">
    <property type="entry name" value="BAH"/>
    <property type="match status" value="1"/>
</dbReference>
<evidence type="ECO:0000256" key="2">
    <source>
        <dbReference type="ARBA" id="ARBA00022737"/>
    </source>
</evidence>
<dbReference type="GO" id="GO:0006338">
    <property type="term" value="P:chromatin remodeling"/>
    <property type="evidence" value="ECO:0007669"/>
    <property type="project" value="InterPro"/>
</dbReference>
<dbReference type="Proteomes" id="UP001212152">
    <property type="component" value="Unassembled WGS sequence"/>
</dbReference>
<evidence type="ECO:0000256" key="7">
    <source>
        <dbReference type="ARBA" id="ARBA00023242"/>
    </source>
</evidence>
<comment type="subcellular location">
    <subcellularLocation>
        <location evidence="1">Nucleus</location>
    </subcellularLocation>
</comment>
<feature type="region of interest" description="Disordered" evidence="9">
    <location>
        <begin position="718"/>
        <end position="806"/>
    </location>
</feature>